<keyword evidence="4" id="KW-1185">Reference proteome</keyword>
<dbReference type="HOGENOM" id="CLU_946669_0_0_1"/>
<organism evidence="3 4">
    <name type="scientific">Exophiala aquamarina CBS 119918</name>
    <dbReference type="NCBI Taxonomy" id="1182545"/>
    <lineage>
        <taxon>Eukaryota</taxon>
        <taxon>Fungi</taxon>
        <taxon>Dikarya</taxon>
        <taxon>Ascomycota</taxon>
        <taxon>Pezizomycotina</taxon>
        <taxon>Eurotiomycetes</taxon>
        <taxon>Chaetothyriomycetidae</taxon>
        <taxon>Chaetothyriales</taxon>
        <taxon>Herpotrichiellaceae</taxon>
        <taxon>Exophiala</taxon>
    </lineage>
</organism>
<feature type="compositionally biased region" description="Low complexity" evidence="1">
    <location>
        <begin position="177"/>
        <end position="207"/>
    </location>
</feature>
<evidence type="ECO:0008006" key="5">
    <source>
        <dbReference type="Google" id="ProtNLM"/>
    </source>
</evidence>
<gene>
    <name evidence="3" type="ORF">A1O9_08626</name>
</gene>
<feature type="region of interest" description="Disordered" evidence="1">
    <location>
        <begin position="177"/>
        <end position="208"/>
    </location>
</feature>
<sequence length="286" mass="30700">MAGLSLIASTVSQVIAPTAIELPFSQITAAPKLTHQRDLLRRAATVDSATCGWVNGDHDDALACADPYHQPCLWNSNLHVVGCCAASATSDCNWKTSCVPWASVNYGCDSDCQKNAYNLICPSDRPLCAMATFAGPAGYSYNSCTDKSATTETVHLTWQGGDATIQNLPRYYASYWSSSSGTSTTNTKSSGTATKSSVTATPTSSSSNNIGSWIQRHKWAVIGAVVGVLIVVLLLLVCCVCHIRRKRKDRNRGAYAPAGQVLFPGTQENVPLTGYRPYERDIYAKT</sequence>
<evidence type="ECO:0000313" key="4">
    <source>
        <dbReference type="Proteomes" id="UP000027920"/>
    </source>
</evidence>
<dbReference type="GeneID" id="25283538"/>
<protein>
    <recommendedName>
        <fullName evidence="5">Mid2 domain-containing protein</fullName>
    </recommendedName>
</protein>
<dbReference type="STRING" id="1182545.A0A072P4E8"/>
<dbReference type="OrthoDB" id="5347452at2759"/>
<keyword evidence="2" id="KW-0472">Membrane</keyword>
<evidence type="ECO:0000256" key="2">
    <source>
        <dbReference type="SAM" id="Phobius"/>
    </source>
</evidence>
<comment type="caution">
    <text evidence="3">The sequence shown here is derived from an EMBL/GenBank/DDBJ whole genome shotgun (WGS) entry which is preliminary data.</text>
</comment>
<feature type="transmembrane region" description="Helical" evidence="2">
    <location>
        <begin position="219"/>
        <end position="243"/>
    </location>
</feature>
<dbReference type="VEuPathDB" id="FungiDB:A1O9_08626"/>
<name>A0A072P4E8_9EURO</name>
<keyword evidence="2" id="KW-0812">Transmembrane</keyword>
<dbReference type="AlphaFoldDB" id="A0A072P4E8"/>
<dbReference type="Proteomes" id="UP000027920">
    <property type="component" value="Unassembled WGS sequence"/>
</dbReference>
<dbReference type="Gene3D" id="1.20.5.100">
    <property type="entry name" value="Cytochrome c1, transmembrane anchor, C-terminal"/>
    <property type="match status" value="1"/>
</dbReference>
<dbReference type="EMBL" id="AMGV01000008">
    <property type="protein sequence ID" value="KEF54974.1"/>
    <property type="molecule type" value="Genomic_DNA"/>
</dbReference>
<evidence type="ECO:0000313" key="3">
    <source>
        <dbReference type="EMBL" id="KEF54974.1"/>
    </source>
</evidence>
<accession>A0A072P4E8</accession>
<proteinExistence type="predicted"/>
<evidence type="ECO:0000256" key="1">
    <source>
        <dbReference type="SAM" id="MobiDB-lite"/>
    </source>
</evidence>
<dbReference type="RefSeq" id="XP_013257564.1">
    <property type="nucleotide sequence ID" value="XM_013402110.1"/>
</dbReference>
<reference evidence="3 4" key="1">
    <citation type="submission" date="2013-03" db="EMBL/GenBank/DDBJ databases">
        <title>The Genome Sequence of Exophiala aquamarina CBS 119918.</title>
        <authorList>
            <consortium name="The Broad Institute Genomics Platform"/>
            <person name="Cuomo C."/>
            <person name="de Hoog S."/>
            <person name="Gorbushina A."/>
            <person name="Walker B."/>
            <person name="Young S.K."/>
            <person name="Zeng Q."/>
            <person name="Gargeya S."/>
            <person name="Fitzgerald M."/>
            <person name="Haas B."/>
            <person name="Abouelleil A."/>
            <person name="Allen A.W."/>
            <person name="Alvarado L."/>
            <person name="Arachchi H.M."/>
            <person name="Berlin A.M."/>
            <person name="Chapman S.B."/>
            <person name="Gainer-Dewar J."/>
            <person name="Goldberg J."/>
            <person name="Griggs A."/>
            <person name="Gujja S."/>
            <person name="Hansen M."/>
            <person name="Howarth C."/>
            <person name="Imamovic A."/>
            <person name="Ireland A."/>
            <person name="Larimer J."/>
            <person name="McCowan C."/>
            <person name="Murphy C."/>
            <person name="Pearson M."/>
            <person name="Poon T.W."/>
            <person name="Priest M."/>
            <person name="Roberts A."/>
            <person name="Saif S."/>
            <person name="Shea T."/>
            <person name="Sisk P."/>
            <person name="Sykes S."/>
            <person name="Wortman J."/>
            <person name="Nusbaum C."/>
            <person name="Birren B."/>
        </authorList>
    </citation>
    <scope>NUCLEOTIDE SEQUENCE [LARGE SCALE GENOMIC DNA]</scope>
    <source>
        <strain evidence="3 4">CBS 119918</strain>
    </source>
</reference>
<keyword evidence="2" id="KW-1133">Transmembrane helix</keyword>